<organism evidence="2">
    <name type="scientific">Arundo donax</name>
    <name type="common">Giant reed</name>
    <name type="synonym">Donax arundinaceus</name>
    <dbReference type="NCBI Taxonomy" id="35708"/>
    <lineage>
        <taxon>Eukaryota</taxon>
        <taxon>Viridiplantae</taxon>
        <taxon>Streptophyta</taxon>
        <taxon>Embryophyta</taxon>
        <taxon>Tracheophyta</taxon>
        <taxon>Spermatophyta</taxon>
        <taxon>Magnoliopsida</taxon>
        <taxon>Liliopsida</taxon>
        <taxon>Poales</taxon>
        <taxon>Poaceae</taxon>
        <taxon>PACMAD clade</taxon>
        <taxon>Arundinoideae</taxon>
        <taxon>Arundineae</taxon>
        <taxon>Arundo</taxon>
    </lineage>
</organism>
<reference evidence="2" key="2">
    <citation type="journal article" date="2015" name="Data Brief">
        <title>Shoot transcriptome of the giant reed, Arundo donax.</title>
        <authorList>
            <person name="Barrero R.A."/>
            <person name="Guerrero F.D."/>
            <person name="Moolhuijzen P."/>
            <person name="Goolsby J.A."/>
            <person name="Tidwell J."/>
            <person name="Bellgard S.E."/>
            <person name="Bellgard M.I."/>
        </authorList>
    </citation>
    <scope>NUCLEOTIDE SEQUENCE</scope>
    <source>
        <tissue evidence="2">Shoot tissue taken approximately 20 cm above the soil surface</tissue>
    </source>
</reference>
<accession>A0A0A9FKY1</accession>
<evidence type="ECO:0000256" key="1">
    <source>
        <dbReference type="SAM" id="MobiDB-lite"/>
    </source>
</evidence>
<proteinExistence type="predicted"/>
<reference evidence="2" key="1">
    <citation type="submission" date="2014-09" db="EMBL/GenBank/DDBJ databases">
        <authorList>
            <person name="Magalhaes I.L.F."/>
            <person name="Oliveira U."/>
            <person name="Santos F.R."/>
            <person name="Vidigal T.H.D.A."/>
            <person name="Brescovit A.D."/>
            <person name="Santos A.J."/>
        </authorList>
    </citation>
    <scope>NUCLEOTIDE SEQUENCE</scope>
    <source>
        <tissue evidence="2">Shoot tissue taken approximately 20 cm above the soil surface</tissue>
    </source>
</reference>
<dbReference type="EMBL" id="GBRH01187105">
    <property type="protein sequence ID" value="JAE10791.1"/>
    <property type="molecule type" value="Transcribed_RNA"/>
</dbReference>
<evidence type="ECO:0000313" key="2">
    <source>
        <dbReference type="EMBL" id="JAE10791.1"/>
    </source>
</evidence>
<feature type="region of interest" description="Disordered" evidence="1">
    <location>
        <begin position="1"/>
        <end position="22"/>
    </location>
</feature>
<protein>
    <submittedName>
        <fullName evidence="2">Uncharacterized protein</fullName>
    </submittedName>
</protein>
<dbReference type="AlphaFoldDB" id="A0A0A9FKY1"/>
<sequence>MSRIRTLNSLTSGCTPASSNCK</sequence>
<name>A0A0A9FKY1_ARUDO</name>